<dbReference type="GO" id="GO:0005869">
    <property type="term" value="C:dynactin complex"/>
    <property type="evidence" value="ECO:0007669"/>
    <property type="project" value="InterPro"/>
</dbReference>
<dbReference type="InterPro" id="IPR028133">
    <property type="entry name" value="Dynamitin"/>
</dbReference>
<dbReference type="Pfam" id="PF04912">
    <property type="entry name" value="Dynamitin"/>
    <property type="match status" value="1"/>
</dbReference>
<comment type="subcellular location">
    <subcellularLocation>
        <location evidence="1">Cytoplasm</location>
    </subcellularLocation>
</comment>
<dbReference type="AlphaFoldDB" id="A0A6A6RQ43"/>
<protein>
    <recommendedName>
        <fullName evidence="7">Dynactin-like protein subunit 2</fullName>
    </recommendedName>
</protein>
<dbReference type="OrthoDB" id="4977at2759"/>
<dbReference type="GO" id="GO:0005737">
    <property type="term" value="C:cytoplasm"/>
    <property type="evidence" value="ECO:0007669"/>
    <property type="project" value="UniProtKB-SubCell"/>
</dbReference>
<keyword evidence="2" id="KW-0963">Cytoplasm</keyword>
<keyword evidence="3" id="KW-0175">Coiled coil</keyword>
<gene>
    <name evidence="5" type="ORF">P280DRAFT_472904</name>
</gene>
<reference evidence="5" key="1">
    <citation type="journal article" date="2020" name="Stud. Mycol.">
        <title>101 Dothideomycetes genomes: a test case for predicting lifestyles and emergence of pathogens.</title>
        <authorList>
            <person name="Haridas S."/>
            <person name="Albert R."/>
            <person name="Binder M."/>
            <person name="Bloem J."/>
            <person name="Labutti K."/>
            <person name="Salamov A."/>
            <person name="Andreopoulos B."/>
            <person name="Baker S."/>
            <person name="Barry K."/>
            <person name="Bills G."/>
            <person name="Bluhm B."/>
            <person name="Cannon C."/>
            <person name="Castanera R."/>
            <person name="Culley D."/>
            <person name="Daum C."/>
            <person name="Ezra D."/>
            <person name="Gonzalez J."/>
            <person name="Henrissat B."/>
            <person name="Kuo A."/>
            <person name="Liang C."/>
            <person name="Lipzen A."/>
            <person name="Lutzoni F."/>
            <person name="Magnuson J."/>
            <person name="Mondo S."/>
            <person name="Nolan M."/>
            <person name="Ohm R."/>
            <person name="Pangilinan J."/>
            <person name="Park H.-J."/>
            <person name="Ramirez L."/>
            <person name="Alfaro M."/>
            <person name="Sun H."/>
            <person name="Tritt A."/>
            <person name="Yoshinaga Y."/>
            <person name="Zwiers L.-H."/>
            <person name="Turgeon B."/>
            <person name="Goodwin S."/>
            <person name="Spatafora J."/>
            <person name="Crous P."/>
            <person name="Grigoriev I."/>
        </authorList>
    </citation>
    <scope>NUCLEOTIDE SEQUENCE</scope>
    <source>
        <strain evidence="5">CBS 473.64</strain>
    </source>
</reference>
<feature type="compositionally biased region" description="Acidic residues" evidence="4">
    <location>
        <begin position="115"/>
        <end position="125"/>
    </location>
</feature>
<organism evidence="5 6">
    <name type="scientific">Massarina eburnea CBS 473.64</name>
    <dbReference type="NCBI Taxonomy" id="1395130"/>
    <lineage>
        <taxon>Eukaryota</taxon>
        <taxon>Fungi</taxon>
        <taxon>Dikarya</taxon>
        <taxon>Ascomycota</taxon>
        <taxon>Pezizomycotina</taxon>
        <taxon>Dothideomycetes</taxon>
        <taxon>Pleosporomycetidae</taxon>
        <taxon>Pleosporales</taxon>
        <taxon>Massarineae</taxon>
        <taxon>Massarinaceae</taxon>
        <taxon>Massarina</taxon>
    </lineage>
</organism>
<evidence type="ECO:0000256" key="4">
    <source>
        <dbReference type="SAM" id="MobiDB-lite"/>
    </source>
</evidence>
<feature type="region of interest" description="Disordered" evidence="4">
    <location>
        <begin position="139"/>
        <end position="162"/>
    </location>
</feature>
<feature type="region of interest" description="Disordered" evidence="4">
    <location>
        <begin position="310"/>
        <end position="329"/>
    </location>
</feature>
<evidence type="ECO:0000256" key="3">
    <source>
        <dbReference type="SAM" id="Coils"/>
    </source>
</evidence>
<dbReference type="EMBL" id="MU006797">
    <property type="protein sequence ID" value="KAF2636691.1"/>
    <property type="molecule type" value="Genomic_DNA"/>
</dbReference>
<feature type="region of interest" description="Disordered" evidence="4">
    <location>
        <begin position="1"/>
        <end position="127"/>
    </location>
</feature>
<evidence type="ECO:0000313" key="6">
    <source>
        <dbReference type="Proteomes" id="UP000799753"/>
    </source>
</evidence>
<dbReference type="Proteomes" id="UP000799753">
    <property type="component" value="Unassembled WGS sequence"/>
</dbReference>
<feature type="coiled-coil region" evidence="3">
    <location>
        <begin position="377"/>
        <end position="418"/>
    </location>
</feature>
<evidence type="ECO:0000313" key="5">
    <source>
        <dbReference type="EMBL" id="KAF2636691.1"/>
    </source>
</evidence>
<dbReference type="GO" id="GO:0007017">
    <property type="term" value="P:microtubule-based process"/>
    <property type="evidence" value="ECO:0007669"/>
    <property type="project" value="InterPro"/>
</dbReference>
<name>A0A6A6RQ43_9PLEO</name>
<evidence type="ECO:0000256" key="1">
    <source>
        <dbReference type="ARBA" id="ARBA00004496"/>
    </source>
</evidence>
<evidence type="ECO:0000256" key="2">
    <source>
        <dbReference type="ARBA" id="ARBA00022490"/>
    </source>
</evidence>
<sequence>MSEASKPKYDSLPGIDTAPDVYETPELAEDVSTIQASTAVSESDRSESDSEEDAQGGADASAIKNRRLQTDQARHRFQPSRVHADNVDFSDNISGAQRRSYRTSTAARRRRGEILGDDSEDEDESFERKLARVRQEAAELEEEYKRRVDEGDANQTEERDSREVMEFISEKVDAIYAARRGGVKSAEAQLERTVEKFEAYEPFGKAKRIEDAIEKQPPLPGSQVQRSQLEFVLSQAADFDKRLEGMERCLGLDGTTMPDMGDSAPLPVFTTLERIEQSLGLVNDASTGSLEAASLQIRKLIGEAETLKEIRSSSEASSPTTPFPPSALTPDQEAKINALYGTLPSLDKLTPLLPMVLDRLRTLRLVHTSAWQADEVLTELEKRQSQQEAEIENWGIKLGELETEVKEAEKRTLEKVQEVGELVRGVEGRVDKL</sequence>
<evidence type="ECO:0008006" key="7">
    <source>
        <dbReference type="Google" id="ProtNLM"/>
    </source>
</evidence>
<dbReference type="PANTHER" id="PTHR15346">
    <property type="entry name" value="DYNACTIN SUBUNIT"/>
    <property type="match status" value="1"/>
</dbReference>
<keyword evidence="6" id="KW-1185">Reference proteome</keyword>
<accession>A0A6A6RQ43</accession>
<proteinExistence type="predicted"/>